<comment type="subcellular location">
    <subcellularLocation>
        <location evidence="1">Cell membrane</location>
        <topology evidence="1">Multi-pass membrane protein</topology>
    </subcellularLocation>
</comment>
<dbReference type="Pfam" id="PF00005">
    <property type="entry name" value="ABC_tran"/>
    <property type="match status" value="1"/>
</dbReference>
<evidence type="ECO:0000259" key="11">
    <source>
        <dbReference type="PROSITE" id="PS50893"/>
    </source>
</evidence>
<dbReference type="InterPro" id="IPR017871">
    <property type="entry name" value="ABC_transporter-like_CS"/>
</dbReference>
<keyword evidence="5" id="KW-0812">Transmembrane</keyword>
<dbReference type="PANTHER" id="PTHR24223">
    <property type="entry name" value="ATP-BINDING CASSETTE SUB-FAMILY C"/>
    <property type="match status" value="1"/>
</dbReference>
<dbReference type="SUPFAM" id="SSF52540">
    <property type="entry name" value="P-loop containing nucleoside triphosphate hydrolases"/>
    <property type="match status" value="1"/>
</dbReference>
<dbReference type="GO" id="GO:0005886">
    <property type="term" value="C:plasma membrane"/>
    <property type="evidence" value="ECO:0007669"/>
    <property type="project" value="UniProtKB-SubCell"/>
</dbReference>
<dbReference type="GO" id="GO:0005524">
    <property type="term" value="F:ATP binding"/>
    <property type="evidence" value="ECO:0007669"/>
    <property type="project" value="UniProtKB-KW"/>
</dbReference>
<evidence type="ECO:0000256" key="5">
    <source>
        <dbReference type="ARBA" id="ARBA00022692"/>
    </source>
</evidence>
<dbReference type="SMART" id="SM00382">
    <property type="entry name" value="AAA"/>
    <property type="match status" value="1"/>
</dbReference>
<keyword evidence="7" id="KW-0067">ATP-binding</keyword>
<dbReference type="InterPro" id="IPR003593">
    <property type="entry name" value="AAA+_ATPase"/>
</dbReference>
<reference evidence="12" key="1">
    <citation type="journal article" date="2014" name="Nat. Commun.">
        <title>Multiple recent horizontal transfers of a large genomic region in cheese making fungi.</title>
        <authorList>
            <person name="Cheeseman K."/>
            <person name="Ropars J."/>
            <person name="Renault P."/>
            <person name="Dupont J."/>
            <person name="Gouzy J."/>
            <person name="Branca A."/>
            <person name="Abraham A.L."/>
            <person name="Ceppi M."/>
            <person name="Conseiller E."/>
            <person name="Debuchy R."/>
            <person name="Malagnac F."/>
            <person name="Goarin A."/>
            <person name="Silar P."/>
            <person name="Lacoste S."/>
            <person name="Sallet E."/>
            <person name="Bensimon A."/>
            <person name="Giraud T."/>
            <person name="Brygoo Y."/>
        </authorList>
    </citation>
    <scope>NUCLEOTIDE SEQUENCE [LARGE SCALE GENOMIC DNA]</scope>
    <source>
        <strain evidence="12">FM164</strain>
    </source>
</reference>
<dbReference type="GO" id="GO:0042626">
    <property type="term" value="F:ATPase-coupled transmembrane transporter activity"/>
    <property type="evidence" value="ECO:0007669"/>
    <property type="project" value="TreeGrafter"/>
</dbReference>
<dbReference type="PROSITE" id="PS00211">
    <property type="entry name" value="ABC_TRANSPORTER_1"/>
    <property type="match status" value="1"/>
</dbReference>
<evidence type="ECO:0000256" key="4">
    <source>
        <dbReference type="ARBA" id="ARBA00022475"/>
    </source>
</evidence>
<keyword evidence="10" id="KW-0325">Glycoprotein</keyword>
<evidence type="ECO:0000313" key="13">
    <source>
        <dbReference type="Proteomes" id="UP000030686"/>
    </source>
</evidence>
<dbReference type="InterPro" id="IPR003439">
    <property type="entry name" value="ABC_transporter-like_ATP-bd"/>
</dbReference>
<dbReference type="CDD" id="cd03244">
    <property type="entry name" value="ABCC_MRP_domain2"/>
    <property type="match status" value="1"/>
</dbReference>
<organism evidence="12 13">
    <name type="scientific">Penicillium roqueforti (strain FM164)</name>
    <dbReference type="NCBI Taxonomy" id="1365484"/>
    <lineage>
        <taxon>Eukaryota</taxon>
        <taxon>Fungi</taxon>
        <taxon>Dikarya</taxon>
        <taxon>Ascomycota</taxon>
        <taxon>Pezizomycotina</taxon>
        <taxon>Eurotiomycetes</taxon>
        <taxon>Eurotiomycetidae</taxon>
        <taxon>Eurotiales</taxon>
        <taxon>Aspergillaceae</taxon>
        <taxon>Penicillium</taxon>
    </lineage>
</organism>
<name>W6Q2Q4_PENRF</name>
<dbReference type="FunFam" id="3.40.50.300:FF:002145">
    <property type="entry name" value="ABC transporter (MsbA subfamily)"/>
    <property type="match status" value="1"/>
</dbReference>
<evidence type="ECO:0000256" key="7">
    <source>
        <dbReference type="ARBA" id="ARBA00022840"/>
    </source>
</evidence>
<keyword evidence="6" id="KW-0547">Nucleotide-binding</keyword>
<comment type="similarity">
    <text evidence="2">Belongs to the ABC transporter superfamily. ABCC family. Conjugate transporter (TC 3.A.1.208) subfamily.</text>
</comment>
<keyword evidence="4" id="KW-1003">Cell membrane</keyword>
<evidence type="ECO:0000256" key="10">
    <source>
        <dbReference type="ARBA" id="ARBA00023180"/>
    </source>
</evidence>
<dbReference type="OMA" id="IRARITM"/>
<dbReference type="PANTHER" id="PTHR24223:SF345">
    <property type="entry name" value="ABC MULTIDRUG TRANSPORTER (EUROFUNG)"/>
    <property type="match status" value="1"/>
</dbReference>
<evidence type="ECO:0000256" key="9">
    <source>
        <dbReference type="ARBA" id="ARBA00023136"/>
    </source>
</evidence>
<evidence type="ECO:0000256" key="1">
    <source>
        <dbReference type="ARBA" id="ARBA00004651"/>
    </source>
</evidence>
<dbReference type="InterPro" id="IPR027417">
    <property type="entry name" value="P-loop_NTPase"/>
</dbReference>
<keyword evidence="8" id="KW-1133">Transmembrane helix</keyword>
<evidence type="ECO:0000256" key="6">
    <source>
        <dbReference type="ARBA" id="ARBA00022741"/>
    </source>
</evidence>
<proteinExistence type="inferred from homology"/>
<keyword evidence="13" id="KW-1185">Reference proteome</keyword>
<evidence type="ECO:0000256" key="3">
    <source>
        <dbReference type="ARBA" id="ARBA00022448"/>
    </source>
</evidence>
<gene>
    <name evidence="12" type="ORF">PROQFM164_S02g000760</name>
</gene>
<evidence type="ECO:0000256" key="2">
    <source>
        <dbReference type="ARBA" id="ARBA00009726"/>
    </source>
</evidence>
<evidence type="ECO:0000256" key="8">
    <source>
        <dbReference type="ARBA" id="ARBA00022989"/>
    </source>
</evidence>
<dbReference type="Gene3D" id="3.40.50.300">
    <property type="entry name" value="P-loop containing nucleotide triphosphate hydrolases"/>
    <property type="match status" value="1"/>
</dbReference>
<accession>W6Q2Q4</accession>
<dbReference type="PROSITE" id="PS50893">
    <property type="entry name" value="ABC_TRANSPORTER_2"/>
    <property type="match status" value="1"/>
</dbReference>
<keyword evidence="3" id="KW-0813">Transport</keyword>
<sequence>MVLDLFIAGIAIILVALVTNISGSGSTGYLGVALYQIVTFSTSLQTLVTEWTQIEMALGAISRDMSATNGPQKGAIVFNGFTVSYDTSTDPVLKNINLSITPGENVAICGRTGSGKSSLVSTLLRMLELQLGSICVDDIDISTITRQAVRARFNSLPQDPFFLQGTVRENLDPLRVSTDERLVQALQSVRLWDFCESRGGLDEDMNEGTLSHGQRQLFCLVRAVINPSSVLIIDEVGGSVEADTETLIHEVLQKEFEACTVIVVVHKLHTTLDLDRFVVPNKGRIVEAHRVSCLNGQDHCSRRYMTACRQTRGSSRIEAPPPRLGDPKGPTLRAIWHWHAH</sequence>
<dbReference type="GO" id="GO:0016887">
    <property type="term" value="F:ATP hydrolysis activity"/>
    <property type="evidence" value="ECO:0007669"/>
    <property type="project" value="InterPro"/>
</dbReference>
<dbReference type="EMBL" id="HG792016">
    <property type="protein sequence ID" value="CDM30610.1"/>
    <property type="molecule type" value="Genomic_DNA"/>
</dbReference>
<dbReference type="STRING" id="1365484.W6Q2Q4"/>
<dbReference type="AlphaFoldDB" id="W6Q2Q4"/>
<protein>
    <submittedName>
        <fullName evidence="12">AAA+ ATPase domain</fullName>
    </submittedName>
</protein>
<feature type="domain" description="ABC transporter" evidence="11">
    <location>
        <begin position="76"/>
        <end position="307"/>
    </location>
</feature>
<dbReference type="Proteomes" id="UP000030686">
    <property type="component" value="Unassembled WGS sequence"/>
</dbReference>
<evidence type="ECO:0000313" key="12">
    <source>
        <dbReference type="EMBL" id="CDM30610.1"/>
    </source>
</evidence>
<dbReference type="InterPro" id="IPR050173">
    <property type="entry name" value="ABC_transporter_C-like"/>
</dbReference>
<keyword evidence="9" id="KW-0472">Membrane</keyword>
<dbReference type="OrthoDB" id="6500128at2759"/>